<dbReference type="STRING" id="317577.GCA_000419625_02583"/>
<dbReference type="InterPro" id="IPR035919">
    <property type="entry name" value="EAL_sf"/>
</dbReference>
<dbReference type="InterPro" id="IPR011990">
    <property type="entry name" value="TPR-like_helical_dom_sf"/>
</dbReference>
<name>A0A221SVQ1_9DEIO</name>
<accession>A0A221SVQ1</accession>
<organism evidence="5 6">
    <name type="scientific">Deinococcus ficus</name>
    <dbReference type="NCBI Taxonomy" id="317577"/>
    <lineage>
        <taxon>Bacteria</taxon>
        <taxon>Thermotogati</taxon>
        <taxon>Deinococcota</taxon>
        <taxon>Deinococci</taxon>
        <taxon>Deinococcales</taxon>
        <taxon>Deinococcaceae</taxon>
        <taxon>Deinococcus</taxon>
    </lineage>
</organism>
<dbReference type="SMART" id="SM00052">
    <property type="entry name" value="EAL"/>
    <property type="match status" value="1"/>
</dbReference>
<dbReference type="PANTHER" id="PTHR44757">
    <property type="entry name" value="DIGUANYLATE CYCLASE DGCP"/>
    <property type="match status" value="1"/>
</dbReference>
<evidence type="ECO:0000259" key="3">
    <source>
        <dbReference type="PROSITE" id="PS50883"/>
    </source>
</evidence>
<dbReference type="InterPro" id="IPR043128">
    <property type="entry name" value="Rev_trsase/Diguanyl_cyclase"/>
</dbReference>
<protein>
    <submittedName>
        <fullName evidence="5">GGDEF-domain containing protein</fullName>
    </submittedName>
</protein>
<feature type="compositionally biased region" description="Pro residues" evidence="2">
    <location>
        <begin position="1"/>
        <end position="11"/>
    </location>
</feature>
<dbReference type="CDD" id="cd01949">
    <property type="entry name" value="GGDEF"/>
    <property type="match status" value="1"/>
</dbReference>
<dbReference type="SUPFAM" id="SSF55073">
    <property type="entry name" value="Nucleotide cyclase"/>
    <property type="match status" value="1"/>
</dbReference>
<dbReference type="Gene3D" id="1.25.40.10">
    <property type="entry name" value="Tetratricopeptide repeat domain"/>
    <property type="match status" value="2"/>
</dbReference>
<dbReference type="SMART" id="SM00028">
    <property type="entry name" value="TPR"/>
    <property type="match status" value="4"/>
</dbReference>
<dbReference type="Gene3D" id="3.20.20.450">
    <property type="entry name" value="EAL domain"/>
    <property type="match status" value="1"/>
</dbReference>
<dbReference type="RefSeq" id="WP_051307652.1">
    <property type="nucleotide sequence ID" value="NZ_CP021081.1"/>
</dbReference>
<sequence>MTDLAVPPPGGLGPRRPGPAHLPATDLAARLAEADGLLVTSPERSLHLAFRARLDAARARDTRQEALAVTLMGYAQYLLGRLPEAQGHFGEAAELARPLAPDPVHARILNGQALCFMRLGNAGQALECHMQALKLSESLGDDRSRARAMNNIGVMLLDLREFEEALRYIEDARAIAGTLGLTEIHFSTSINLAHTLQELGRHAEALELNRATLPDVREAGLREREALLNSNLSQNLLGLGQHTLALEHSDAALALREAVSDPENLCRLLVARGRILTALHRGEEAHAALEDALALARTHSIRRSESEARWALAALLDGQGAHREAFEQLRLRDAAERQLMREMLERRTQRMTAQLQLERVEQRAREIEQRRKELQDANNALLITQQSLQYYVQHDALTGLKNRPAFENDLQRALGAVTGLPGQAPGQQVSLIFIDLDHFKVVNDTLGHPVGDELLRQVARRLSAALPPGGVVARQGGDEFTVLLTHGPGQPDGMTLAAQLQGLLSEPFDLAGQPLVLTTSIGVAVAPQDGHDVVTLYKNADLAMYEAKTDRNDLRRYTPALSEAAHQRLTIVQELRSAVQSGELLLHYQPIVDARTLTPVKLEALMRWQHPVRGLLSADRFIRVLEHSELAYGATLWVLRRALTDLKLWRRRWPQLQVSVNVSPRDLARTDMAAHLRAILDDVGLPASALELEMTEYAALSDVSWRPYTALLEEGLGVAIDDFGTGYSSMSRLAHTPARTLKIDRSLIQRLSPEPEDADRSGQIVRTLITFAHTYGLTTVAEGVEEDWQLALLSSWYCDLIQGYLVARPMAAAPLGEFLNDLLEP</sequence>
<feature type="coiled-coil region" evidence="1">
    <location>
        <begin position="350"/>
        <end position="384"/>
    </location>
</feature>
<evidence type="ECO:0000256" key="1">
    <source>
        <dbReference type="SAM" id="Coils"/>
    </source>
</evidence>
<dbReference type="InterPro" id="IPR000160">
    <property type="entry name" value="GGDEF_dom"/>
</dbReference>
<evidence type="ECO:0000313" key="5">
    <source>
        <dbReference type="EMBL" id="ASN80725.1"/>
    </source>
</evidence>
<dbReference type="NCBIfam" id="TIGR00254">
    <property type="entry name" value="GGDEF"/>
    <property type="match status" value="1"/>
</dbReference>
<dbReference type="PROSITE" id="PS50887">
    <property type="entry name" value="GGDEF"/>
    <property type="match status" value="1"/>
</dbReference>
<feature type="domain" description="GGDEF" evidence="4">
    <location>
        <begin position="427"/>
        <end position="559"/>
    </location>
</feature>
<dbReference type="InterPro" id="IPR052155">
    <property type="entry name" value="Biofilm_reg_signaling"/>
</dbReference>
<dbReference type="Gene3D" id="3.30.70.270">
    <property type="match status" value="1"/>
</dbReference>
<feature type="domain" description="EAL" evidence="3">
    <location>
        <begin position="568"/>
        <end position="823"/>
    </location>
</feature>
<keyword evidence="1" id="KW-0175">Coiled coil</keyword>
<dbReference type="SMART" id="SM00267">
    <property type="entry name" value="GGDEF"/>
    <property type="match status" value="1"/>
</dbReference>
<dbReference type="CDD" id="cd01948">
    <property type="entry name" value="EAL"/>
    <property type="match status" value="1"/>
</dbReference>
<dbReference type="InterPro" id="IPR001633">
    <property type="entry name" value="EAL_dom"/>
</dbReference>
<dbReference type="InterPro" id="IPR019734">
    <property type="entry name" value="TPR_rpt"/>
</dbReference>
<gene>
    <name evidence="5" type="ORF">DFI_06660</name>
</gene>
<dbReference type="Pfam" id="PF13424">
    <property type="entry name" value="TPR_12"/>
    <property type="match status" value="1"/>
</dbReference>
<feature type="region of interest" description="Disordered" evidence="2">
    <location>
        <begin position="1"/>
        <end position="21"/>
    </location>
</feature>
<dbReference type="PANTHER" id="PTHR44757:SF2">
    <property type="entry name" value="BIOFILM ARCHITECTURE MAINTENANCE PROTEIN MBAA"/>
    <property type="match status" value="1"/>
</dbReference>
<reference evidence="5 6" key="1">
    <citation type="submission" date="2017-05" db="EMBL/GenBank/DDBJ databases">
        <title>The complete genome sequence of Deinococcus ficus isolated from the rhizosphere of the Ficus religiosa L. in Taiwan.</title>
        <authorList>
            <person name="Wu K.-M."/>
            <person name="Liao T.-L."/>
            <person name="Liu Y.-M."/>
            <person name="Young C.-C."/>
            <person name="Tsai S.-F."/>
        </authorList>
    </citation>
    <scope>NUCLEOTIDE SEQUENCE [LARGE SCALE GENOMIC DNA]</scope>
    <source>
        <strain evidence="5 6">CC-FR2-10</strain>
    </source>
</reference>
<dbReference type="InterPro" id="IPR029787">
    <property type="entry name" value="Nucleotide_cyclase"/>
</dbReference>
<dbReference type="KEGG" id="dfc:DFI_06660"/>
<dbReference type="SUPFAM" id="SSF141868">
    <property type="entry name" value="EAL domain-like"/>
    <property type="match status" value="1"/>
</dbReference>
<dbReference type="EMBL" id="CP021081">
    <property type="protein sequence ID" value="ASN80725.1"/>
    <property type="molecule type" value="Genomic_DNA"/>
</dbReference>
<proteinExistence type="predicted"/>
<dbReference type="AlphaFoldDB" id="A0A221SVQ1"/>
<evidence type="ECO:0000259" key="4">
    <source>
        <dbReference type="PROSITE" id="PS50887"/>
    </source>
</evidence>
<dbReference type="CDD" id="cd22249">
    <property type="entry name" value="UDM1_RNF168_RNF169-like"/>
    <property type="match status" value="1"/>
</dbReference>
<dbReference type="PROSITE" id="PS50883">
    <property type="entry name" value="EAL"/>
    <property type="match status" value="1"/>
</dbReference>
<dbReference type="Proteomes" id="UP000259030">
    <property type="component" value="Chromosome"/>
</dbReference>
<keyword evidence="6" id="KW-1185">Reference proteome</keyword>
<dbReference type="Pfam" id="PF00990">
    <property type="entry name" value="GGDEF"/>
    <property type="match status" value="1"/>
</dbReference>
<evidence type="ECO:0000313" key="6">
    <source>
        <dbReference type="Proteomes" id="UP000259030"/>
    </source>
</evidence>
<dbReference type="SUPFAM" id="SSF48452">
    <property type="entry name" value="TPR-like"/>
    <property type="match status" value="2"/>
</dbReference>
<dbReference type="Pfam" id="PF00563">
    <property type="entry name" value="EAL"/>
    <property type="match status" value="1"/>
</dbReference>
<evidence type="ECO:0000256" key="2">
    <source>
        <dbReference type="SAM" id="MobiDB-lite"/>
    </source>
</evidence>